<accession>A0A1I2PFI9</accession>
<dbReference type="RefSeq" id="WP_027637698.1">
    <property type="nucleotide sequence ID" value="NZ_BAAACD010000002.1"/>
</dbReference>
<proteinExistence type="predicted"/>
<dbReference type="Proteomes" id="UP000182135">
    <property type="component" value="Unassembled WGS sequence"/>
</dbReference>
<dbReference type="Proteomes" id="UP000246114">
    <property type="component" value="Unassembled WGS sequence"/>
</dbReference>
<dbReference type="EMBL" id="QAMZ01000056">
    <property type="protein sequence ID" value="PWL51397.1"/>
    <property type="molecule type" value="Genomic_DNA"/>
</dbReference>
<sequence length="74" mass="8741">MKNVVVYTSDSCTYCTLTKNYLRSKGIHFEIRNIKEPIYRRELMRMRLRGVPVIKVDDAVIVGFDRYAIDEALR</sequence>
<dbReference type="InterPro" id="IPR036249">
    <property type="entry name" value="Thioredoxin-like_sf"/>
</dbReference>
<dbReference type="GO" id="GO:0009055">
    <property type="term" value="F:electron transfer activity"/>
    <property type="evidence" value="ECO:0007669"/>
    <property type="project" value="TreeGrafter"/>
</dbReference>
<organism evidence="3 4">
    <name type="scientific">Clostridium cadaveris</name>
    <dbReference type="NCBI Taxonomy" id="1529"/>
    <lineage>
        <taxon>Bacteria</taxon>
        <taxon>Bacillati</taxon>
        <taxon>Bacillota</taxon>
        <taxon>Clostridia</taxon>
        <taxon>Eubacteriales</taxon>
        <taxon>Clostridiaceae</taxon>
        <taxon>Clostridium</taxon>
    </lineage>
</organism>
<name>A0A1I2PFI9_9CLOT</name>
<dbReference type="GeneID" id="90546013"/>
<dbReference type="PROSITE" id="PS51354">
    <property type="entry name" value="GLUTAREDOXIN_2"/>
    <property type="match status" value="1"/>
</dbReference>
<feature type="domain" description="Glutaredoxin" evidence="1">
    <location>
        <begin position="4"/>
        <end position="60"/>
    </location>
</feature>
<dbReference type="OrthoDB" id="9795531at2"/>
<dbReference type="InterPro" id="IPR051548">
    <property type="entry name" value="Grx-like_ET"/>
</dbReference>
<evidence type="ECO:0000313" key="2">
    <source>
        <dbReference type="EMBL" id="PWL51397.1"/>
    </source>
</evidence>
<dbReference type="PANTHER" id="PTHR34386:SF1">
    <property type="entry name" value="GLUTAREDOXIN-LIKE PROTEIN NRDH"/>
    <property type="match status" value="1"/>
</dbReference>
<dbReference type="InterPro" id="IPR002109">
    <property type="entry name" value="Glutaredoxin"/>
</dbReference>
<dbReference type="GO" id="GO:0045454">
    <property type="term" value="P:cell redox homeostasis"/>
    <property type="evidence" value="ECO:0007669"/>
    <property type="project" value="TreeGrafter"/>
</dbReference>
<reference evidence="2 5" key="2">
    <citation type="submission" date="2018-03" db="EMBL/GenBank/DDBJ databases">
        <title>The uncultured portion of the human microbiome is neutrally assembled.</title>
        <authorList>
            <person name="Jeraldo P."/>
            <person name="Boardman L."/>
            <person name="White B.A."/>
            <person name="Nelson H."/>
            <person name="Goldenfeld N."/>
            <person name="Chia N."/>
        </authorList>
    </citation>
    <scope>NUCLEOTIDE SEQUENCE [LARGE SCALE GENOMIC DNA]</scope>
    <source>
        <strain evidence="2">CIM:MAG 903</strain>
    </source>
</reference>
<keyword evidence="4" id="KW-1185">Reference proteome</keyword>
<evidence type="ECO:0000313" key="4">
    <source>
        <dbReference type="Proteomes" id="UP000182135"/>
    </source>
</evidence>
<gene>
    <name evidence="2" type="ORF">DBY38_14255</name>
    <name evidence="3" type="ORF">SAMN04487885_12916</name>
</gene>
<dbReference type="AlphaFoldDB" id="A0A1I2PFI9"/>
<dbReference type="CDD" id="cd02976">
    <property type="entry name" value="NrdH"/>
    <property type="match status" value="1"/>
</dbReference>
<protein>
    <submittedName>
        <fullName evidence="2 3">Glutaredoxin</fullName>
    </submittedName>
</protein>
<dbReference type="SUPFAM" id="SSF52833">
    <property type="entry name" value="Thioredoxin-like"/>
    <property type="match status" value="1"/>
</dbReference>
<dbReference type="STRING" id="1529.SAMN04487885_12916"/>
<reference evidence="3 4" key="1">
    <citation type="submission" date="2016-10" db="EMBL/GenBank/DDBJ databases">
        <authorList>
            <person name="de Groot N.N."/>
        </authorList>
    </citation>
    <scope>NUCLEOTIDE SEQUENCE [LARGE SCALE GENOMIC DNA]</scope>
    <source>
        <strain evidence="3 4">NLAE-zl-G419</strain>
    </source>
</reference>
<evidence type="ECO:0000313" key="3">
    <source>
        <dbReference type="EMBL" id="SFG14915.1"/>
    </source>
</evidence>
<dbReference type="Pfam" id="PF00462">
    <property type="entry name" value="Glutaredoxin"/>
    <property type="match status" value="1"/>
</dbReference>
<dbReference type="PANTHER" id="PTHR34386">
    <property type="entry name" value="GLUTAREDOXIN"/>
    <property type="match status" value="1"/>
</dbReference>
<evidence type="ECO:0000313" key="5">
    <source>
        <dbReference type="Proteomes" id="UP000246114"/>
    </source>
</evidence>
<evidence type="ECO:0000259" key="1">
    <source>
        <dbReference type="Pfam" id="PF00462"/>
    </source>
</evidence>
<dbReference type="Gene3D" id="3.40.30.10">
    <property type="entry name" value="Glutaredoxin"/>
    <property type="match status" value="1"/>
</dbReference>
<dbReference type="eggNOG" id="COG0695">
    <property type="taxonomic scope" value="Bacteria"/>
</dbReference>
<dbReference type="EMBL" id="FOOE01000029">
    <property type="protein sequence ID" value="SFG14915.1"/>
    <property type="molecule type" value="Genomic_DNA"/>
</dbReference>